<gene>
    <name evidence="1" type="ORF">GCM10011348_07550</name>
</gene>
<evidence type="ECO:0000313" key="2">
    <source>
        <dbReference type="Proteomes" id="UP000599578"/>
    </source>
</evidence>
<accession>A0A917Z7X6</accession>
<dbReference type="EMBL" id="BMLT01000002">
    <property type="protein sequence ID" value="GGO77608.1"/>
    <property type="molecule type" value="Genomic_DNA"/>
</dbReference>
<evidence type="ECO:0000313" key="1">
    <source>
        <dbReference type="EMBL" id="GGO77608.1"/>
    </source>
</evidence>
<keyword evidence="2" id="KW-1185">Reference proteome</keyword>
<name>A0A917Z7X6_9GAMM</name>
<dbReference type="AlphaFoldDB" id="A0A917Z7X6"/>
<dbReference type="Proteomes" id="UP000599578">
    <property type="component" value="Unassembled WGS sequence"/>
</dbReference>
<sequence length="102" mass="11364">MDFSDSRIGINDAARLLNVRTSELKAAIHERKPLRGVEPPEPMYRTGSGGLVFRAGDVMAVASLLRASLQKRDAGFLRDQIKVPDDFDRMCEDEIAELFNGK</sequence>
<comment type="caution">
    <text evidence="1">The sequence shown here is derived from an EMBL/GenBank/DDBJ whole genome shotgun (WGS) entry which is preliminary data.</text>
</comment>
<organism evidence="1 2">
    <name type="scientific">Marinobacterium nitratireducens</name>
    <dbReference type="NCBI Taxonomy" id="518897"/>
    <lineage>
        <taxon>Bacteria</taxon>
        <taxon>Pseudomonadati</taxon>
        <taxon>Pseudomonadota</taxon>
        <taxon>Gammaproteobacteria</taxon>
        <taxon>Oceanospirillales</taxon>
        <taxon>Oceanospirillaceae</taxon>
        <taxon>Marinobacterium</taxon>
    </lineage>
</organism>
<protein>
    <submittedName>
        <fullName evidence="1">Uncharacterized protein</fullName>
    </submittedName>
</protein>
<proteinExistence type="predicted"/>
<dbReference type="RefSeq" id="WP_188858474.1">
    <property type="nucleotide sequence ID" value="NZ_BMLT01000002.1"/>
</dbReference>
<reference evidence="1 2" key="1">
    <citation type="journal article" date="2014" name="Int. J. Syst. Evol. Microbiol.">
        <title>Complete genome sequence of Corynebacterium casei LMG S-19264T (=DSM 44701T), isolated from a smear-ripened cheese.</title>
        <authorList>
            <consortium name="US DOE Joint Genome Institute (JGI-PGF)"/>
            <person name="Walter F."/>
            <person name="Albersmeier A."/>
            <person name="Kalinowski J."/>
            <person name="Ruckert C."/>
        </authorList>
    </citation>
    <scope>NUCLEOTIDE SEQUENCE [LARGE SCALE GENOMIC DNA]</scope>
    <source>
        <strain evidence="1 2">CGMCC 1.7286</strain>
    </source>
</reference>